<protein>
    <submittedName>
        <fullName evidence="3">CHASE2 domain-containing protein</fullName>
    </submittedName>
</protein>
<dbReference type="SUPFAM" id="SSF55073">
    <property type="entry name" value="Nucleotide cyclase"/>
    <property type="match status" value="1"/>
</dbReference>
<organism evidence="3 4">
    <name type="scientific">Pyruvatibacter mobilis</name>
    <dbReference type="NCBI Taxonomy" id="1712261"/>
    <lineage>
        <taxon>Bacteria</taxon>
        <taxon>Pseudomonadati</taxon>
        <taxon>Pseudomonadota</taxon>
        <taxon>Alphaproteobacteria</taxon>
        <taxon>Hyphomicrobiales</taxon>
        <taxon>Parvibaculaceae</taxon>
        <taxon>Pyruvatibacter</taxon>
    </lineage>
</organism>
<feature type="transmembrane region" description="Helical" evidence="1">
    <location>
        <begin position="429"/>
        <end position="448"/>
    </location>
</feature>
<feature type="domain" description="Guanylate cyclase" evidence="2">
    <location>
        <begin position="490"/>
        <end position="630"/>
    </location>
</feature>
<dbReference type="GO" id="GO:0004016">
    <property type="term" value="F:adenylate cyclase activity"/>
    <property type="evidence" value="ECO:0007669"/>
    <property type="project" value="UniProtKB-ARBA"/>
</dbReference>
<dbReference type="SMART" id="SM01080">
    <property type="entry name" value="CHASE2"/>
    <property type="match status" value="1"/>
</dbReference>
<dbReference type="Pfam" id="PF05226">
    <property type="entry name" value="CHASE2"/>
    <property type="match status" value="1"/>
</dbReference>
<dbReference type="Gene3D" id="3.30.70.1230">
    <property type="entry name" value="Nucleotide cyclase"/>
    <property type="match status" value="1"/>
</dbReference>
<comment type="caution">
    <text evidence="3">The sequence shown here is derived from an EMBL/GenBank/DDBJ whole genome shotgun (WGS) entry which is preliminary data.</text>
</comment>
<reference evidence="3 4" key="1">
    <citation type="journal article" date="2016" name="Int. J. Syst. Evol. Microbiol.">
        <title>Pyruvatibacter mobilis gen. nov., sp. nov., a marine bacterium from the culture broth of Picochlorum sp. 122.</title>
        <authorList>
            <person name="Wang G."/>
            <person name="Tang M."/>
            <person name="Wu H."/>
            <person name="Dai S."/>
            <person name="Li T."/>
            <person name="Chen C."/>
            <person name="He H."/>
            <person name="Fan J."/>
            <person name="Xiang W."/>
            <person name="Li X."/>
        </authorList>
    </citation>
    <scope>NUCLEOTIDE SEQUENCE [LARGE SCALE GENOMIC DNA]</scope>
    <source>
        <strain evidence="3 4">GYP-11</strain>
    </source>
</reference>
<dbReference type="AlphaFoldDB" id="A0A845QE63"/>
<keyword evidence="4" id="KW-1185">Reference proteome</keyword>
<name>A0A845QE63_9HYPH</name>
<evidence type="ECO:0000259" key="2">
    <source>
        <dbReference type="PROSITE" id="PS50125"/>
    </source>
</evidence>
<keyword evidence="1" id="KW-0472">Membrane</keyword>
<dbReference type="PANTHER" id="PTHR43081:SF1">
    <property type="entry name" value="ADENYLATE CYCLASE, TERMINAL-DIFFERENTIATION SPECIFIC"/>
    <property type="match status" value="1"/>
</dbReference>
<evidence type="ECO:0000313" key="3">
    <source>
        <dbReference type="EMBL" id="NBG96526.1"/>
    </source>
</evidence>
<feature type="transmembrane region" description="Helical" evidence="1">
    <location>
        <begin position="398"/>
        <end position="417"/>
    </location>
</feature>
<feature type="transmembrane region" description="Helical" evidence="1">
    <location>
        <begin position="372"/>
        <end position="391"/>
    </location>
</feature>
<dbReference type="GO" id="GO:0035556">
    <property type="term" value="P:intracellular signal transduction"/>
    <property type="evidence" value="ECO:0007669"/>
    <property type="project" value="InterPro"/>
</dbReference>
<dbReference type="CDD" id="cd07302">
    <property type="entry name" value="CHD"/>
    <property type="match status" value="1"/>
</dbReference>
<dbReference type="PANTHER" id="PTHR43081">
    <property type="entry name" value="ADENYLATE CYCLASE, TERMINAL-DIFFERENTIATION SPECIFIC-RELATED"/>
    <property type="match status" value="1"/>
</dbReference>
<sequence>MRTIQLLRRLLAALAGIALVGWLVVMQYDPARIATTIRMAVFDTYQQTAPRPYRDPAVSTGTGVMYVNIDRPSLERVGPWPWPRTRFADVTQKALSKGARVVVFETPFEWPDATSPREAVQEWLARPELDLDQIARLEEASSGLPDHDAVFAGAISGGPVVTAFALSDDANSLVPVRKTPVSARGGDLGPYIPVRKGMSPSLKSLEDAASGNGARTLSDGPAADNVIRQVPLLEQVSGTVVPGLSLEAIRVAEGARGILAIVAKPDADLTFGRRPGLQRIVVGQKEFPTDADGGLWLHYTRTQASRALPAWKLLGDHPDAERLKDAIVFVSASVEGPEAFVDSPLGTIPRVEPHLQAIEQMLLGHYLWRPDWALPAEQVFLLVAGVALLALLISYGTLWAALFTAIAVTGAVWAGWFAFTTKLWLVDPALPVIGLMAIFTLGAVMNLTRRNATEKFVRAQFTDRLAPKHISALVREPALAAPEGRFTPVTALSADVRGFHRVAEPFGPDASGLASLITNIHEPLTRCVLRHDGMVDRFVGGGMNALWNAPVAREGHTVQACQAALRMVAELEPVNRDLERDARRAHRPFIPVSMSIGIERGDAVVGNLGSGNVYDFSAIGGAVNEAQLLQRLSRRYGPAIIVGAEARDRVKDKFALLEIDQLRLDGRIDPWRVYALLGDPIMGANPKFRALHEAHEALFKAYRARDWAAARLVIAECRKLSGAIPTLYDLYEERIDRLEQSPPDKDWNGVHEIADLLAPAKSKVAIGKPEAADLGEAPV</sequence>
<keyword evidence="1" id="KW-0812">Transmembrane</keyword>
<proteinExistence type="predicted"/>
<keyword evidence="1" id="KW-1133">Transmembrane helix</keyword>
<evidence type="ECO:0000313" key="4">
    <source>
        <dbReference type="Proteomes" id="UP000470384"/>
    </source>
</evidence>
<dbReference type="RefSeq" id="WP_160588586.1">
    <property type="nucleotide sequence ID" value="NZ_BMHN01000001.1"/>
</dbReference>
<dbReference type="InterPro" id="IPR001054">
    <property type="entry name" value="A/G_cyclase"/>
</dbReference>
<dbReference type="EMBL" id="WXYQ01000009">
    <property type="protein sequence ID" value="NBG96526.1"/>
    <property type="molecule type" value="Genomic_DNA"/>
</dbReference>
<dbReference type="InterPro" id="IPR007890">
    <property type="entry name" value="CHASE2"/>
</dbReference>
<dbReference type="PROSITE" id="PS50125">
    <property type="entry name" value="GUANYLATE_CYCLASE_2"/>
    <property type="match status" value="1"/>
</dbReference>
<dbReference type="InterPro" id="IPR029787">
    <property type="entry name" value="Nucleotide_cyclase"/>
</dbReference>
<evidence type="ECO:0000256" key="1">
    <source>
        <dbReference type="SAM" id="Phobius"/>
    </source>
</evidence>
<accession>A0A845QE63</accession>
<dbReference type="InterPro" id="IPR050697">
    <property type="entry name" value="Adenylyl/Guanylyl_Cyclase_3/4"/>
</dbReference>
<gene>
    <name evidence="3" type="ORF">GTQ45_12350</name>
</gene>
<dbReference type="GeneID" id="300654110"/>
<dbReference type="OrthoDB" id="9789782at2"/>
<dbReference type="GO" id="GO:0009190">
    <property type="term" value="P:cyclic nucleotide biosynthetic process"/>
    <property type="evidence" value="ECO:0007669"/>
    <property type="project" value="InterPro"/>
</dbReference>
<dbReference type="Proteomes" id="UP000470384">
    <property type="component" value="Unassembled WGS sequence"/>
</dbReference>